<dbReference type="Proteomes" id="UP001596283">
    <property type="component" value="Unassembled WGS sequence"/>
</dbReference>
<comment type="caution">
    <text evidence="2">The sequence shown here is derived from an EMBL/GenBank/DDBJ whole genome shotgun (WGS) entry which is preliminary data.</text>
</comment>
<accession>A0ABW1TF12</accession>
<dbReference type="RefSeq" id="WP_125685509.1">
    <property type="nucleotide sequence ID" value="NZ_JBHSSI010000022.1"/>
</dbReference>
<evidence type="ECO:0000313" key="2">
    <source>
        <dbReference type="EMBL" id="MFC6259807.1"/>
    </source>
</evidence>
<dbReference type="GO" id="GO:0003677">
    <property type="term" value="F:DNA binding"/>
    <property type="evidence" value="ECO:0007669"/>
    <property type="project" value="UniProtKB-KW"/>
</dbReference>
<dbReference type="InterPro" id="IPR007159">
    <property type="entry name" value="SpoVT-AbrB_dom"/>
</dbReference>
<evidence type="ECO:0000259" key="1">
    <source>
        <dbReference type="SMART" id="SM00966"/>
    </source>
</evidence>
<dbReference type="Gene3D" id="2.10.260.10">
    <property type="match status" value="1"/>
</dbReference>
<feature type="domain" description="SpoVT-AbrB" evidence="1">
    <location>
        <begin position="13"/>
        <end position="58"/>
    </location>
</feature>
<dbReference type="SMART" id="SM00966">
    <property type="entry name" value="SpoVT_AbrB"/>
    <property type="match status" value="1"/>
</dbReference>
<keyword evidence="3" id="KW-1185">Reference proteome</keyword>
<protein>
    <submittedName>
        <fullName evidence="2">AbrB/MazE/SpoVT family DNA-binding domain-containing protein</fullName>
    </submittedName>
</protein>
<reference evidence="3" key="1">
    <citation type="journal article" date="2019" name="Int. J. Syst. Evol. Microbiol.">
        <title>The Global Catalogue of Microorganisms (GCM) 10K type strain sequencing project: providing services to taxonomists for standard genome sequencing and annotation.</title>
        <authorList>
            <consortium name="The Broad Institute Genomics Platform"/>
            <consortium name="The Broad Institute Genome Sequencing Center for Infectious Disease"/>
            <person name="Wu L."/>
            <person name="Ma J."/>
        </authorList>
    </citation>
    <scope>NUCLEOTIDE SEQUENCE [LARGE SCALE GENOMIC DNA]</scope>
    <source>
        <strain evidence="3">CCM 8908</strain>
    </source>
</reference>
<gene>
    <name evidence="2" type="ORF">ACFP1C_02510</name>
</gene>
<dbReference type="EMBL" id="JBHSSI010000022">
    <property type="protein sequence ID" value="MFC6259807.1"/>
    <property type="molecule type" value="Genomic_DNA"/>
</dbReference>
<dbReference type="SUPFAM" id="SSF89447">
    <property type="entry name" value="AbrB/MazE/MraZ-like"/>
    <property type="match status" value="1"/>
</dbReference>
<dbReference type="Pfam" id="PF04014">
    <property type="entry name" value="MazE_antitoxin"/>
    <property type="match status" value="1"/>
</dbReference>
<sequence>MQEKKQSISRKVITVDGSIGITIPAEMAKQLNLTNGSEVEIHPAPNGFSVTKKASLDPAFIASMEKGLKEYHGALEILRKSDE</sequence>
<keyword evidence="2" id="KW-0238">DNA-binding</keyword>
<name>A0ABW1TF12_9LACO</name>
<organism evidence="2 3">
    <name type="scientific">Levilactobacillus fujinensis</name>
    <dbReference type="NCBI Taxonomy" id="2486024"/>
    <lineage>
        <taxon>Bacteria</taxon>
        <taxon>Bacillati</taxon>
        <taxon>Bacillota</taxon>
        <taxon>Bacilli</taxon>
        <taxon>Lactobacillales</taxon>
        <taxon>Lactobacillaceae</taxon>
        <taxon>Levilactobacillus</taxon>
    </lineage>
</organism>
<evidence type="ECO:0000313" key="3">
    <source>
        <dbReference type="Proteomes" id="UP001596283"/>
    </source>
</evidence>
<proteinExistence type="predicted"/>
<dbReference type="InterPro" id="IPR037914">
    <property type="entry name" value="SpoVT-AbrB_sf"/>
</dbReference>